<dbReference type="Proteomes" id="UP000189857">
    <property type="component" value="Unassembled WGS sequence"/>
</dbReference>
<dbReference type="Pfam" id="PF07388">
    <property type="entry name" value="A-2_8-polyST"/>
    <property type="match status" value="1"/>
</dbReference>
<reference evidence="1 2" key="1">
    <citation type="submission" date="2017-02" db="EMBL/GenBank/DDBJ databases">
        <authorList>
            <person name="Peterson S.W."/>
        </authorList>
    </citation>
    <scope>NUCLEOTIDE SEQUENCE [LARGE SCALE GENOMIC DNA]</scope>
    <source>
        <strain evidence="1 2">ATCC 17233</strain>
    </source>
</reference>
<dbReference type="RefSeq" id="WP_078787320.1">
    <property type="nucleotide sequence ID" value="NZ_CACZYW010000004.1"/>
</dbReference>
<sequence length="355" mass="41602">MKKRAIGEVTGPYRFLQLIWVVLTHPEYDWDVVVRYVDGTPEAMEDLAKRCEMSGLFKKVYICDESTLDSSMGAKIKAFMKLGIHYITFRKQKYFDKFIIDVVGQNDYQLYCPENSFSMLGCAFMHQHKKAPIIILEDGSWDYVNISFHYKFPVNLAANMFFYMHLLNSIGKRNFKLNEYAIKYASNPDNLSEKNFKEIRKLYNDPEILPRYRKLVADVYEVEKLEGKAVVFGGITASTKKNDDIHSFLRWLEKEYKGEKVYIKTHPRDSYDYKSDVVNLSIINRMVPGELFYSLIDDETDIIFTIPSTMIMNVPKEKKIKMLRYDPSIMYKEYQKEFDSVVKLAATDKVEVVDV</sequence>
<dbReference type="OrthoDB" id="1100792at2"/>
<evidence type="ECO:0008006" key="3">
    <source>
        <dbReference type="Google" id="ProtNLM"/>
    </source>
</evidence>
<protein>
    <recommendedName>
        <fullName evidence="3">Glycosyltransferase family 52</fullName>
    </recommendedName>
</protein>
<dbReference type="Gene3D" id="3.40.50.11110">
    <property type="entry name" value="Sialyltransferase, C-terminal GT-B Rossman nucleotide-binding domain"/>
    <property type="match status" value="1"/>
</dbReference>
<gene>
    <name evidence="1" type="ORF">SAMN02745110_01483</name>
</gene>
<proteinExistence type="predicted"/>
<keyword evidence="2" id="KW-1185">Reference proteome</keyword>
<evidence type="ECO:0000313" key="1">
    <source>
        <dbReference type="EMBL" id="SJZ74449.1"/>
    </source>
</evidence>
<dbReference type="AlphaFoldDB" id="A0A1T4N565"/>
<dbReference type="EMBL" id="FUXA01000008">
    <property type="protein sequence ID" value="SJZ74449.1"/>
    <property type="molecule type" value="Genomic_DNA"/>
</dbReference>
<accession>A0A1T4N565</accession>
<dbReference type="InterPro" id="IPR010866">
    <property type="entry name" value="A-2_8-polyST"/>
</dbReference>
<evidence type="ECO:0000313" key="2">
    <source>
        <dbReference type="Proteomes" id="UP000189857"/>
    </source>
</evidence>
<name>A0A1T4N565_9FIRM</name>
<organism evidence="1 2">
    <name type="scientific">Eubacterium ruminantium</name>
    <dbReference type="NCBI Taxonomy" id="42322"/>
    <lineage>
        <taxon>Bacteria</taxon>
        <taxon>Bacillati</taxon>
        <taxon>Bacillota</taxon>
        <taxon>Clostridia</taxon>
        <taxon>Eubacteriales</taxon>
        <taxon>Eubacteriaceae</taxon>
        <taxon>Eubacterium</taxon>
    </lineage>
</organism>